<sequence>MKYTVQDMTIFQQQKQFIDTAIVPLVQLDFSEQALLQSSMAASYLLSLTNYIEQQFKGRMVLLPPVCYTMMLRSPTLLQNIHEELENGGFRHIFYITTDVSWRTIDAEKAIIWLPPIPLESMDQNVRKSILEDQLKQILPTFLADWNTGQ</sequence>
<protein>
    <recommendedName>
        <fullName evidence="3">DUF2487 domain-containing protein</fullName>
    </recommendedName>
</protein>
<dbReference type="RefSeq" id="WP_066548682.1">
    <property type="nucleotide sequence ID" value="NZ_MASJ01000042.1"/>
</dbReference>
<evidence type="ECO:0008006" key="3">
    <source>
        <dbReference type="Google" id="ProtNLM"/>
    </source>
</evidence>
<name>A0A1C0Y539_9BACL</name>
<reference evidence="1 2" key="1">
    <citation type="submission" date="2016-07" db="EMBL/GenBank/DDBJ databases">
        <title>Caryophanon tenue genome sequencing.</title>
        <authorList>
            <person name="Verma A."/>
            <person name="Pal Y."/>
            <person name="Krishnamurthi S."/>
        </authorList>
    </citation>
    <scope>NUCLEOTIDE SEQUENCE [LARGE SCALE GENOMIC DNA]</scope>
    <source>
        <strain evidence="1 2">DSM 14152</strain>
    </source>
</reference>
<evidence type="ECO:0000313" key="2">
    <source>
        <dbReference type="Proteomes" id="UP000093199"/>
    </source>
</evidence>
<accession>A0A1C0Y539</accession>
<gene>
    <name evidence="1" type="ORF">A6M13_07645</name>
</gene>
<proteinExistence type="predicted"/>
<comment type="caution">
    <text evidence="1">The sequence shown here is derived from an EMBL/GenBank/DDBJ whole genome shotgun (WGS) entry which is preliminary data.</text>
</comment>
<dbReference type="Proteomes" id="UP000093199">
    <property type="component" value="Unassembled WGS sequence"/>
</dbReference>
<keyword evidence="2" id="KW-1185">Reference proteome</keyword>
<dbReference type="AlphaFoldDB" id="A0A1C0Y539"/>
<dbReference type="STRING" id="33978.A6M13_07645"/>
<dbReference type="InterPro" id="IPR019615">
    <property type="entry name" value="DUF2487"/>
</dbReference>
<evidence type="ECO:0000313" key="1">
    <source>
        <dbReference type="EMBL" id="OCS82298.1"/>
    </source>
</evidence>
<organism evidence="1 2">
    <name type="scientific">Caryophanon tenue</name>
    <dbReference type="NCBI Taxonomy" id="33978"/>
    <lineage>
        <taxon>Bacteria</taxon>
        <taxon>Bacillati</taxon>
        <taxon>Bacillota</taxon>
        <taxon>Bacilli</taxon>
        <taxon>Bacillales</taxon>
        <taxon>Caryophanaceae</taxon>
        <taxon>Caryophanon</taxon>
    </lineage>
</organism>
<dbReference type="Pfam" id="PF10673">
    <property type="entry name" value="DUF2487"/>
    <property type="match status" value="1"/>
</dbReference>
<dbReference type="OrthoDB" id="2678750at2"/>
<dbReference type="EMBL" id="MASJ01000042">
    <property type="protein sequence ID" value="OCS82298.1"/>
    <property type="molecule type" value="Genomic_DNA"/>
</dbReference>